<dbReference type="EC" id="3.2.1.14" evidence="1"/>
<dbReference type="SUPFAM" id="SSF51445">
    <property type="entry name" value="(Trans)glycosidases"/>
    <property type="match status" value="1"/>
</dbReference>
<evidence type="ECO:0000259" key="7">
    <source>
        <dbReference type="PROSITE" id="PS51910"/>
    </source>
</evidence>
<evidence type="ECO:0000256" key="1">
    <source>
        <dbReference type="ARBA" id="ARBA00012729"/>
    </source>
</evidence>
<dbReference type="HOGENOM" id="CLU_019399_1_2_9"/>
<dbReference type="CDD" id="cd02871">
    <property type="entry name" value="GH18_chitinase_D-like"/>
    <property type="match status" value="1"/>
</dbReference>
<dbReference type="InterPro" id="IPR050542">
    <property type="entry name" value="Glycosyl_Hydrlase18_Chitinase"/>
</dbReference>
<dbReference type="PATRIC" id="fig|1053206.3.peg.1860"/>
<comment type="similarity">
    <text evidence="5">Belongs to the glycosyl hydrolase 18 family.</text>
</comment>
<dbReference type="InterPro" id="IPR001579">
    <property type="entry name" value="Glyco_hydro_18_chit_AS"/>
</dbReference>
<dbReference type="RefSeq" id="WP_002146192.1">
    <property type="nucleotide sequence ID" value="NZ_JH792148.1"/>
</dbReference>
<keyword evidence="3 4" id="KW-0326">Glycosidase</keyword>
<feature type="signal peptide" evidence="6">
    <location>
        <begin position="1"/>
        <end position="33"/>
    </location>
</feature>
<dbReference type="Proteomes" id="UP000006977">
    <property type="component" value="Unassembled WGS sequence"/>
</dbReference>
<accession>J8AL30</accession>
<dbReference type="PROSITE" id="PS01095">
    <property type="entry name" value="GH18_1"/>
    <property type="match status" value="1"/>
</dbReference>
<dbReference type="PANTHER" id="PTHR45708:SF49">
    <property type="entry name" value="ENDOCHITINASE"/>
    <property type="match status" value="1"/>
</dbReference>
<evidence type="ECO:0000256" key="3">
    <source>
        <dbReference type="ARBA" id="ARBA00023295"/>
    </source>
</evidence>
<feature type="domain" description="GH18" evidence="7">
    <location>
        <begin position="40"/>
        <end position="362"/>
    </location>
</feature>
<organism evidence="8 9">
    <name type="scientific">Bacillus cereus HuA4-10</name>
    <dbReference type="NCBI Taxonomy" id="1053206"/>
    <lineage>
        <taxon>Bacteria</taxon>
        <taxon>Bacillati</taxon>
        <taxon>Bacillota</taxon>
        <taxon>Bacilli</taxon>
        <taxon>Bacillales</taxon>
        <taxon>Bacillaceae</taxon>
        <taxon>Bacillus</taxon>
        <taxon>Bacillus cereus group</taxon>
    </lineage>
</organism>
<keyword evidence="6" id="KW-0732">Signal</keyword>
<evidence type="ECO:0000256" key="6">
    <source>
        <dbReference type="SAM" id="SignalP"/>
    </source>
</evidence>
<dbReference type="FunFam" id="3.20.20.80:FF:000224">
    <property type="entry name" value="Chitinase A"/>
    <property type="match status" value="1"/>
</dbReference>
<evidence type="ECO:0000313" key="8">
    <source>
        <dbReference type="EMBL" id="EJQ82348.1"/>
    </source>
</evidence>
<dbReference type="PANTHER" id="PTHR45708">
    <property type="entry name" value="ENDOCHITINASE"/>
    <property type="match status" value="1"/>
</dbReference>
<evidence type="ECO:0000313" key="9">
    <source>
        <dbReference type="Proteomes" id="UP000006977"/>
    </source>
</evidence>
<protein>
    <recommendedName>
        <fullName evidence="1">chitinase</fullName>
        <ecNumber evidence="1">3.2.1.14</ecNumber>
    </recommendedName>
</protein>
<dbReference type="InterPro" id="IPR017853">
    <property type="entry name" value="GH"/>
</dbReference>
<dbReference type="Pfam" id="PF00704">
    <property type="entry name" value="Glyco_hydro_18"/>
    <property type="match status" value="1"/>
</dbReference>
<comment type="caution">
    <text evidence="8">The sequence shown here is derived from an EMBL/GenBank/DDBJ whole genome shotgun (WGS) entry which is preliminary data.</text>
</comment>
<dbReference type="SMART" id="SM00636">
    <property type="entry name" value="Glyco_18"/>
    <property type="match status" value="1"/>
</dbReference>
<dbReference type="InterPro" id="IPR011583">
    <property type="entry name" value="Chitinase_II/V-like_cat"/>
</dbReference>
<feature type="chain" id="PRO_5003801797" description="chitinase" evidence="6">
    <location>
        <begin position="34"/>
        <end position="366"/>
    </location>
</feature>
<evidence type="ECO:0000256" key="5">
    <source>
        <dbReference type="RuleBase" id="RU004453"/>
    </source>
</evidence>
<reference evidence="8 9" key="1">
    <citation type="submission" date="2012-04" db="EMBL/GenBank/DDBJ databases">
        <title>The Genome Sequence of Bacillus cereus HuA4-10.</title>
        <authorList>
            <consortium name="The Broad Institute Genome Sequencing Platform"/>
            <consortium name="The Broad Institute Genome Sequencing Center for Infectious Disease"/>
            <person name="Feldgarden M."/>
            <person name="Van der Auwera G.A."/>
            <person name="Mahillon J."/>
            <person name="Duprez V."/>
            <person name="Timmery S."/>
            <person name="Mattelet C."/>
            <person name="Dierick K."/>
            <person name="Sun M."/>
            <person name="Yu Z."/>
            <person name="Zhu L."/>
            <person name="Hu X."/>
            <person name="Shank E.B."/>
            <person name="Swiecicka I."/>
            <person name="Hansen B.M."/>
            <person name="Andrup L."/>
            <person name="Young S.K."/>
            <person name="Zeng Q."/>
            <person name="Gargeya S."/>
            <person name="Fitzgerald M."/>
            <person name="Haas B."/>
            <person name="Abouelleil A."/>
            <person name="Alvarado L."/>
            <person name="Arachchi H.M."/>
            <person name="Berlin A."/>
            <person name="Chapman S.B."/>
            <person name="Goldberg J."/>
            <person name="Griggs A."/>
            <person name="Gujja S."/>
            <person name="Hansen M."/>
            <person name="Howarth C."/>
            <person name="Imamovic A."/>
            <person name="Larimer J."/>
            <person name="McCowen C."/>
            <person name="Montmayeur A."/>
            <person name="Murphy C."/>
            <person name="Neiman D."/>
            <person name="Pearson M."/>
            <person name="Priest M."/>
            <person name="Roberts A."/>
            <person name="Saif S."/>
            <person name="Shea T."/>
            <person name="Sisk P."/>
            <person name="Sykes S."/>
            <person name="Wortman J."/>
            <person name="Nusbaum C."/>
            <person name="Birren B."/>
        </authorList>
    </citation>
    <scope>NUCLEOTIDE SEQUENCE [LARGE SCALE GENOMIC DNA]</scope>
    <source>
        <strain evidence="8 9">HuA4-10</strain>
    </source>
</reference>
<sequence>MYRSVDTLNKFKFICCLLVIFLLLPLVPFQTQAANNLGSKLLVGYWHNFDNGTGIIKLKDVSPKWDVINVSFGETGGDRSTVEFSPVYGTDAEFKSDISYLKGKGKKVVLSIGGQNGGVLLPDNAAKQRFINSIHSLIDKYGFDGIDIDLESGIYLNGNDTNFKNPSTPQIVNLISAIRTISDHYGPDFLLSMAPETAYVQGGYSAYGSIWGAYLPIIYGVKDKLTYIHVQHYNAGGGIGMDGNNYNQGNADYEVAMADMLLHGFPVGGNPNNIFPALRSDQVMIGLPAAPAAAPSGGYISPTEMKKALDYIIKGIPFGGKYKLSNQSGYPAFRGLMSWSINWDAKNNFEFSNNYRTYFDAIPLQK</sequence>
<keyword evidence="2 4" id="KW-0378">Hydrolase</keyword>
<dbReference type="EMBL" id="AHEA01000017">
    <property type="protein sequence ID" value="EJQ82348.1"/>
    <property type="molecule type" value="Genomic_DNA"/>
</dbReference>
<proteinExistence type="inferred from homology"/>
<evidence type="ECO:0000256" key="2">
    <source>
        <dbReference type="ARBA" id="ARBA00022801"/>
    </source>
</evidence>
<gene>
    <name evidence="8" type="ORF">IGC_01834</name>
</gene>
<dbReference type="GO" id="GO:0005975">
    <property type="term" value="P:carbohydrate metabolic process"/>
    <property type="evidence" value="ECO:0007669"/>
    <property type="project" value="InterPro"/>
</dbReference>
<name>J8AL30_BACCE</name>
<dbReference type="GO" id="GO:0008061">
    <property type="term" value="F:chitin binding"/>
    <property type="evidence" value="ECO:0007669"/>
    <property type="project" value="InterPro"/>
</dbReference>
<dbReference type="AlphaFoldDB" id="J8AL30"/>
<dbReference type="PROSITE" id="PS51910">
    <property type="entry name" value="GH18_2"/>
    <property type="match status" value="1"/>
</dbReference>
<evidence type="ECO:0000256" key="4">
    <source>
        <dbReference type="RuleBase" id="RU000489"/>
    </source>
</evidence>
<dbReference type="InterPro" id="IPR001223">
    <property type="entry name" value="Glyco_hydro18_cat"/>
</dbReference>
<dbReference type="Gene3D" id="3.20.20.80">
    <property type="entry name" value="Glycosidases"/>
    <property type="match status" value="1"/>
</dbReference>
<dbReference type="GO" id="GO:0008843">
    <property type="term" value="F:endochitinase activity"/>
    <property type="evidence" value="ECO:0007669"/>
    <property type="project" value="UniProtKB-EC"/>
</dbReference>